<sequence>MDAPAYVFNHRYAVVQKKGTHGQESMEDSPAERMTTSADGVTKEEEEEEEEEERRQEEEEADLTNTSADTVTTEEEEEEEDLMTTSPKGVPKEDDTSSVKALGGPEKETHRPVMEDMEESTQGGPVVTRGGNLDELMDMGTVDQEEQEAQMKDEDNTSMEKGAVPSLLGSSIRVVNVAMEGADDHKLQAATRASKLSPARASKLSPARASKLSPARASKLSPARASKLSPARAPALSSQVEVKDEPIDEGYNYALFSSSSTSAQMNHIKDEPETPNLMISSVFSVEGKSSSACLTPQPAPPAALATLCIMCTTCKKYLIKGQTAYQRKGSRELFCSATCLATKSQEPARICHNCYKPVARFQDLIPEPGDRASMQDFCSSACRIAFNDKQANKQAAAAKLHILYTCSICKKPSPNNKHELVLQGVTHRMCNITCFGRFVVANRVNLGVCASCREHFTNKKSTTSHSCAMCATLTPLSETVDARDVHGMVQIFCTTGCLLAHKIQSISASGTMFACNNCEMFRVPAYHLALSDSSIKNFCSLPCVLVFQEKHNLKTQRELMRFVCGLECATEFRTMKCWQSQCEFCKLMKIPFAVKKIGSKNCSFCSEGCKQLYQHVLAKQWGFYCHCCSYCFSMSRYVVNSRYARKTEEFCSEHCRNKFTLLIQQLATCETCGVRGKLPVTLPLLGAPMRFCQIQCLLKFCCDELMGRRPSRNPEALESRPLESRLIADVVSLASSRTTTQPSPPALHVASQGTMSSVNVKGLGHVGWQAGTQTDFVKAPPPPFKILKNKAMLCRPMVKDCEVTCKPDMVDTEVQTDEPFRVIVLPIPVPVYIPVPMAMYSQYCPAPMSLPLPLPVPMMLPVTLDSAEGVLETIRQIKDKIPSDPLEADLILMAEIYINNYSSDGDPEVPESLLDTQEGSPSIGRRSDNEPLAKKKPIRVLPVGGSTRQPPAEALPPGPLPMDIEADMPVETLERLETERLRQMTQPEGKRRAGRWRKAREKKRGRPKGAKASESAEAPGRVPKLESKYGIDAWERWVCWRRTQPDLQMPRVKSHPLELKEDVLRCTTTELSYGLCRFVVEVKKPNGEPYLPDSLFYLCLGIQQHLFENSRVENIFTDVFYSRFSMEITKLLKDFRPSVTHSGYIHSRVEEEYLWDCKQLGAYSPIVLLNTLLFFCSKFLGFSSVRQHRRLSFAHFMRCSRTNPDASKTAFLRFYPPVVPAAARRPAAKRSRQDEDEMLEMVENQDNPLRCPVRLYEFYLSKCSETVKQRSNVFYLRPERSCVPNSPLWFSGSPLDDATLGGMLTRILSVREMHLQPPPGASTSTDDRTATLHGDLA</sequence>
<dbReference type="SUPFAM" id="SSF57716">
    <property type="entry name" value="Glucocorticoid receptor-like (DNA-binding domain)"/>
    <property type="match status" value="1"/>
</dbReference>
<dbReference type="InterPro" id="IPR021893">
    <property type="entry name" value="ZMYM2-like_C"/>
</dbReference>
<evidence type="ECO:0000256" key="3">
    <source>
        <dbReference type="ARBA" id="ARBA00022723"/>
    </source>
</evidence>
<feature type="domain" description="TRASH" evidence="9">
    <location>
        <begin position="311"/>
        <end position="347"/>
    </location>
</feature>
<gene>
    <name evidence="10" type="ORF">NHX12_023806</name>
</gene>
<protein>
    <recommendedName>
        <fullName evidence="9">TRASH domain-containing protein</fullName>
    </recommendedName>
</protein>
<dbReference type="PANTHER" id="PTHR45736">
    <property type="entry name" value="ZINC FINGER MYM-TYPE PROTEIN"/>
    <property type="match status" value="1"/>
</dbReference>
<dbReference type="InterPro" id="IPR010507">
    <property type="entry name" value="Znf_MYM"/>
</dbReference>
<feature type="domain" description="TRASH" evidence="9">
    <location>
        <begin position="515"/>
        <end position="551"/>
    </location>
</feature>
<dbReference type="Pfam" id="PF12012">
    <property type="entry name" value="DUF3504"/>
    <property type="match status" value="1"/>
</dbReference>
<dbReference type="Pfam" id="PF06467">
    <property type="entry name" value="zf-FCS"/>
    <property type="match status" value="1"/>
</dbReference>
<feature type="domain" description="TRASH" evidence="9">
    <location>
        <begin position="406"/>
        <end position="442"/>
    </location>
</feature>
<feature type="domain" description="TRASH" evidence="9">
    <location>
        <begin position="625"/>
        <end position="663"/>
    </location>
</feature>
<feature type="compositionally biased region" description="Acidic residues" evidence="8">
    <location>
        <begin position="72"/>
        <end position="82"/>
    </location>
</feature>
<organism evidence="10 11">
    <name type="scientific">Muraenolepis orangiensis</name>
    <name type="common">Patagonian moray cod</name>
    <dbReference type="NCBI Taxonomy" id="630683"/>
    <lineage>
        <taxon>Eukaryota</taxon>
        <taxon>Metazoa</taxon>
        <taxon>Chordata</taxon>
        <taxon>Craniata</taxon>
        <taxon>Vertebrata</taxon>
        <taxon>Euteleostomi</taxon>
        <taxon>Actinopterygii</taxon>
        <taxon>Neopterygii</taxon>
        <taxon>Teleostei</taxon>
        <taxon>Neoteleostei</taxon>
        <taxon>Acanthomorphata</taxon>
        <taxon>Zeiogadaria</taxon>
        <taxon>Gadariae</taxon>
        <taxon>Gadiformes</taxon>
        <taxon>Muraenolepidoidei</taxon>
        <taxon>Muraenolepididae</taxon>
        <taxon>Muraenolepis</taxon>
    </lineage>
</organism>
<dbReference type="PANTHER" id="PTHR45736:SF5">
    <property type="entry name" value="ZINC FINGER MYM-TYPE PROTEIN 4"/>
    <property type="match status" value="1"/>
</dbReference>
<keyword evidence="3" id="KW-0479">Metal-binding</keyword>
<feature type="domain" description="TRASH" evidence="9">
    <location>
        <begin position="351"/>
        <end position="390"/>
    </location>
</feature>
<dbReference type="EMBL" id="JANIIK010000039">
    <property type="protein sequence ID" value="KAJ3609283.1"/>
    <property type="molecule type" value="Genomic_DNA"/>
</dbReference>
<name>A0A9Q0IT49_9TELE</name>
<keyword evidence="1" id="KW-1017">Isopeptide bond</keyword>
<dbReference type="OrthoDB" id="10025028at2759"/>
<keyword evidence="5" id="KW-0863">Zinc-finger</keyword>
<dbReference type="GO" id="GO:0008270">
    <property type="term" value="F:zinc ion binding"/>
    <property type="evidence" value="ECO:0007669"/>
    <property type="project" value="UniProtKB-KW"/>
</dbReference>
<evidence type="ECO:0000256" key="8">
    <source>
        <dbReference type="SAM" id="MobiDB-lite"/>
    </source>
</evidence>
<evidence type="ECO:0000256" key="4">
    <source>
        <dbReference type="ARBA" id="ARBA00022737"/>
    </source>
</evidence>
<keyword evidence="4" id="KW-0677">Repeat</keyword>
<dbReference type="InterPro" id="IPR011017">
    <property type="entry name" value="TRASH_dom"/>
</dbReference>
<dbReference type="InterPro" id="IPR051284">
    <property type="entry name" value="ZnF_MYMT-QRICH1"/>
</dbReference>
<feature type="compositionally biased region" description="Basic and acidic residues" evidence="8">
    <location>
        <begin position="1325"/>
        <end position="1337"/>
    </location>
</feature>
<dbReference type="InterPro" id="IPR057926">
    <property type="entry name" value="QRICH1_dom"/>
</dbReference>
<keyword evidence="11" id="KW-1185">Reference proteome</keyword>
<evidence type="ECO:0000313" key="10">
    <source>
        <dbReference type="EMBL" id="KAJ3609283.1"/>
    </source>
</evidence>
<evidence type="ECO:0000256" key="6">
    <source>
        <dbReference type="ARBA" id="ARBA00022833"/>
    </source>
</evidence>
<feature type="region of interest" description="Disordered" evidence="8">
    <location>
        <begin position="1315"/>
        <end position="1337"/>
    </location>
</feature>
<evidence type="ECO:0000256" key="1">
    <source>
        <dbReference type="ARBA" id="ARBA00022499"/>
    </source>
</evidence>
<keyword evidence="6" id="KW-0862">Zinc</keyword>
<feature type="region of interest" description="Disordered" evidence="8">
    <location>
        <begin position="14"/>
        <end position="165"/>
    </location>
</feature>
<feature type="domain" description="TRASH" evidence="9">
    <location>
        <begin position="467"/>
        <end position="505"/>
    </location>
</feature>
<dbReference type="Pfam" id="PF25561">
    <property type="entry name" value="QRICH1"/>
    <property type="match status" value="1"/>
</dbReference>
<feature type="region of interest" description="Disordered" evidence="8">
    <location>
        <begin position="980"/>
        <end position="1021"/>
    </location>
</feature>
<feature type="compositionally biased region" description="Acidic residues" evidence="8">
    <location>
        <begin position="44"/>
        <end position="62"/>
    </location>
</feature>
<evidence type="ECO:0000259" key="9">
    <source>
        <dbReference type="SMART" id="SM00746"/>
    </source>
</evidence>
<feature type="compositionally biased region" description="Basic residues" evidence="8">
    <location>
        <begin position="992"/>
        <end position="1009"/>
    </location>
</feature>
<accession>A0A9Q0IT49</accession>
<evidence type="ECO:0000313" key="11">
    <source>
        <dbReference type="Proteomes" id="UP001148018"/>
    </source>
</evidence>
<feature type="region of interest" description="Disordered" evidence="8">
    <location>
        <begin position="190"/>
        <end position="240"/>
    </location>
</feature>
<feature type="compositionally biased region" description="Basic and acidic residues" evidence="8">
    <location>
        <begin position="105"/>
        <end position="114"/>
    </location>
</feature>
<evidence type="ECO:0000256" key="7">
    <source>
        <dbReference type="ARBA" id="ARBA00022843"/>
    </source>
</evidence>
<keyword evidence="2" id="KW-0597">Phosphoprotein</keyword>
<feature type="region of interest" description="Disordered" evidence="8">
    <location>
        <begin position="906"/>
        <end position="964"/>
    </location>
</feature>
<dbReference type="Pfam" id="PF24900">
    <property type="entry name" value="TRASH_ZMYM4"/>
    <property type="match status" value="1"/>
</dbReference>
<dbReference type="SMART" id="SM00746">
    <property type="entry name" value="TRASH"/>
    <property type="match status" value="7"/>
</dbReference>
<reference evidence="10" key="1">
    <citation type="submission" date="2022-07" db="EMBL/GenBank/DDBJ databases">
        <title>Chromosome-level genome of Muraenolepis orangiensis.</title>
        <authorList>
            <person name="Kim J."/>
        </authorList>
    </citation>
    <scope>NUCLEOTIDE SEQUENCE</scope>
    <source>
        <strain evidence="10">KU_S4_2022</strain>
        <tissue evidence="10">Muscle</tissue>
    </source>
</reference>
<comment type="caution">
    <text evidence="10">The sequence shown here is derived from an EMBL/GenBank/DDBJ whole genome shotgun (WGS) entry which is preliminary data.</text>
</comment>
<keyword evidence="7" id="KW-0832">Ubl conjugation</keyword>
<evidence type="ECO:0000256" key="5">
    <source>
        <dbReference type="ARBA" id="ARBA00022771"/>
    </source>
</evidence>
<dbReference type="Proteomes" id="UP001148018">
    <property type="component" value="Unassembled WGS sequence"/>
</dbReference>
<feature type="domain" description="TRASH" evidence="9">
    <location>
        <begin position="582"/>
        <end position="617"/>
    </location>
</feature>
<proteinExistence type="predicted"/>
<evidence type="ECO:0000256" key="2">
    <source>
        <dbReference type="ARBA" id="ARBA00022553"/>
    </source>
</evidence>